<reference evidence="2 3" key="1">
    <citation type="submission" date="2016-04" db="EMBL/GenBank/DDBJ databases">
        <title>Draft genome sequence of freshwater magnetotactic bacteria Magnetospirillum marisnigri SP-1 and Magnetospirillum moscoviense BB-1.</title>
        <authorList>
            <person name="Koziaeva V."/>
            <person name="Dziuba M.V."/>
            <person name="Ivanov T.M."/>
            <person name="Kuznetsov B."/>
            <person name="Grouzdev D.S."/>
        </authorList>
    </citation>
    <scope>NUCLEOTIDE SEQUENCE [LARGE SCALE GENOMIC DNA]</scope>
    <source>
        <strain evidence="2 3">BB-1</strain>
    </source>
</reference>
<accession>A0A178N1F5</accession>
<evidence type="ECO:0000313" key="2">
    <source>
        <dbReference type="EMBL" id="OAN66022.1"/>
    </source>
</evidence>
<keyword evidence="3" id="KW-1185">Reference proteome</keyword>
<gene>
    <name evidence="2" type="ORF">A6A05_18670</name>
</gene>
<dbReference type="AlphaFoldDB" id="A0A178N1F5"/>
<dbReference type="OrthoDB" id="7346253at2"/>
<feature type="compositionally biased region" description="Pro residues" evidence="1">
    <location>
        <begin position="134"/>
        <end position="145"/>
    </location>
</feature>
<dbReference type="RefSeq" id="WP_068496614.1">
    <property type="nucleotide sequence ID" value="NZ_LWQU01000018.1"/>
</dbReference>
<comment type="caution">
    <text evidence="2">The sequence shown here is derived from an EMBL/GenBank/DDBJ whole genome shotgun (WGS) entry which is preliminary data.</text>
</comment>
<name>A0A178N1F5_9PROT</name>
<proteinExistence type="predicted"/>
<dbReference type="EMBL" id="LWQU01000018">
    <property type="protein sequence ID" value="OAN66022.1"/>
    <property type="molecule type" value="Genomic_DNA"/>
</dbReference>
<protein>
    <submittedName>
        <fullName evidence="2">Uncharacterized protein</fullName>
    </submittedName>
</protein>
<dbReference type="Proteomes" id="UP000078543">
    <property type="component" value="Unassembled WGS sequence"/>
</dbReference>
<feature type="region of interest" description="Disordered" evidence="1">
    <location>
        <begin position="129"/>
        <end position="161"/>
    </location>
</feature>
<evidence type="ECO:0000256" key="1">
    <source>
        <dbReference type="SAM" id="MobiDB-lite"/>
    </source>
</evidence>
<evidence type="ECO:0000313" key="3">
    <source>
        <dbReference type="Proteomes" id="UP000078543"/>
    </source>
</evidence>
<organism evidence="2 3">
    <name type="scientific">Magnetospirillum moscoviense</name>
    <dbReference type="NCBI Taxonomy" id="1437059"/>
    <lineage>
        <taxon>Bacteria</taxon>
        <taxon>Pseudomonadati</taxon>
        <taxon>Pseudomonadota</taxon>
        <taxon>Alphaproteobacteria</taxon>
        <taxon>Rhodospirillales</taxon>
        <taxon>Rhodospirillaceae</taxon>
        <taxon>Magnetospirillum</taxon>
    </lineage>
</organism>
<sequence length="161" mass="17236">MAPPSIQSVALANLQKSHEFLLKILDVCGKLPDAPGTASDRAVIAAVAQLAQMTEAVIQGGGIVHTAETSPDNLGSPDEKTRRQEVILQMCLQQSEQHWLQARRLKSENGALRRGLKQVEADVVAARSALPSYPTAPPKPSPVPKPVAAACPPERQKLQIK</sequence>